<evidence type="ECO:0000256" key="11">
    <source>
        <dbReference type="PIRSR" id="PIRSR000188-2"/>
    </source>
</evidence>
<comment type="catalytic activity">
    <reaction evidence="5">
        <text>L-leucine + NAD(+) + H2O = 4-methyl-2-oxopentanoate + NH4(+) + NADH + H(+)</text>
        <dbReference type="Rhea" id="RHEA:12220"/>
        <dbReference type="ChEBI" id="CHEBI:15377"/>
        <dbReference type="ChEBI" id="CHEBI:15378"/>
        <dbReference type="ChEBI" id="CHEBI:17865"/>
        <dbReference type="ChEBI" id="CHEBI:28938"/>
        <dbReference type="ChEBI" id="CHEBI:57427"/>
        <dbReference type="ChEBI" id="CHEBI:57540"/>
        <dbReference type="ChEBI" id="CHEBI:57945"/>
        <dbReference type="EC" id="1.4.1.9"/>
    </reaction>
</comment>
<comment type="pathway">
    <text evidence="7">Amino-acid degradation; L-leucine degradation; 4-methyl-2-oxopentanoate from L-leucine (dehydrogenase route): step 1/1.</text>
</comment>
<dbReference type="InterPro" id="IPR033524">
    <property type="entry name" value="Glu/Leu/Phe/Val_DH_AS"/>
</dbReference>
<dbReference type="PROSITE" id="PS00074">
    <property type="entry name" value="GLFV_DEHYDROGENASE"/>
    <property type="match status" value="1"/>
</dbReference>
<dbReference type="Pfam" id="PF00208">
    <property type="entry name" value="ELFV_dehydrog"/>
    <property type="match status" value="2"/>
</dbReference>
<evidence type="ECO:0000313" key="14">
    <source>
        <dbReference type="EMBL" id="AID61663.1"/>
    </source>
</evidence>
<keyword evidence="4 11" id="KW-0520">NAD</keyword>
<keyword evidence="11" id="KW-0547">Nucleotide-binding</keyword>
<dbReference type="InterPro" id="IPR006096">
    <property type="entry name" value="Glu/Leu/Phe/Val/Trp_DH_C"/>
</dbReference>
<proteinExistence type="inferred from homology"/>
<dbReference type="AlphaFoldDB" id="A0A068FCF1"/>
<dbReference type="PANTHER" id="PTHR42722:SF1">
    <property type="entry name" value="VALINE DEHYDROGENASE"/>
    <property type="match status" value="1"/>
</dbReference>
<dbReference type="GO" id="GO:0000166">
    <property type="term" value="F:nucleotide binding"/>
    <property type="evidence" value="ECO:0007669"/>
    <property type="project" value="UniProtKB-KW"/>
</dbReference>
<dbReference type="InterPro" id="IPR006097">
    <property type="entry name" value="Glu/Leu/Phe/Val/Trp_DH_dimer"/>
</dbReference>
<feature type="active site" description="Proton donor/acceptor" evidence="10">
    <location>
        <position position="82"/>
    </location>
</feature>
<dbReference type="GO" id="GO:0009083">
    <property type="term" value="P:branched-chain amino acid catabolic process"/>
    <property type="evidence" value="ECO:0007669"/>
    <property type="project" value="UniProtKB-KW"/>
</dbReference>
<comment type="similarity">
    <text evidence="1 12">Belongs to the Glu/Leu/Phe/Val dehydrogenases family.</text>
</comment>
<dbReference type="GO" id="GO:0050049">
    <property type="term" value="F:L-leucine dehydrogenase activity"/>
    <property type="evidence" value="ECO:0007669"/>
    <property type="project" value="UniProtKB-EC"/>
</dbReference>
<evidence type="ECO:0000256" key="1">
    <source>
        <dbReference type="ARBA" id="ARBA00006382"/>
    </source>
</evidence>
<dbReference type="InterPro" id="IPR016211">
    <property type="entry name" value="Glu/Phe/Leu/Val/Trp_DH_bac/arc"/>
</dbReference>
<evidence type="ECO:0000259" key="13">
    <source>
        <dbReference type="SMART" id="SM00839"/>
    </source>
</evidence>
<dbReference type="InterPro" id="IPR046346">
    <property type="entry name" value="Aminoacid_DH-like_N_sf"/>
</dbReference>
<dbReference type="PRINTS" id="PR00082">
    <property type="entry name" value="GLFDHDRGNASE"/>
</dbReference>
<dbReference type="CDD" id="cd01075">
    <property type="entry name" value="NAD_bind_Leu_Phe_Val_DH"/>
    <property type="match status" value="1"/>
</dbReference>
<dbReference type="FunFam" id="3.40.50.720:FF:000196">
    <property type="entry name" value="Leucine dehydrogenase"/>
    <property type="match status" value="1"/>
</dbReference>
<dbReference type="SUPFAM" id="SSF53223">
    <property type="entry name" value="Aminoacid dehydrogenase-like, N-terminal domain"/>
    <property type="match status" value="1"/>
</dbReference>
<organism evidence="14">
    <name type="scientific">Bacillus cereus</name>
    <dbReference type="NCBI Taxonomy" id="1396"/>
    <lineage>
        <taxon>Bacteria</taxon>
        <taxon>Bacillati</taxon>
        <taxon>Bacillota</taxon>
        <taxon>Bacilli</taxon>
        <taxon>Bacillales</taxon>
        <taxon>Bacillaceae</taxon>
        <taxon>Bacillus</taxon>
        <taxon>Bacillus cereus group</taxon>
    </lineage>
</organism>
<dbReference type="Pfam" id="PF02812">
    <property type="entry name" value="ELFV_dehydrog_N"/>
    <property type="match status" value="1"/>
</dbReference>
<protein>
    <recommendedName>
        <fullName evidence="9">Leucine dehydrogenase</fullName>
        <ecNumber evidence="8">1.4.1.9</ecNumber>
    </recommendedName>
</protein>
<dbReference type="EMBL" id="KJ702046">
    <property type="protein sequence ID" value="AID61663.1"/>
    <property type="molecule type" value="Genomic_DNA"/>
</dbReference>
<feature type="binding site" evidence="11">
    <location>
        <begin position="182"/>
        <end position="187"/>
    </location>
    <ligand>
        <name>NAD(+)</name>
        <dbReference type="ChEBI" id="CHEBI:57540"/>
    </ligand>
</feature>
<reference evidence="14" key="1">
    <citation type="submission" date="2014-04" db="EMBL/GenBank/DDBJ databases">
        <authorList>
            <person name="Yan X."/>
        </authorList>
    </citation>
    <scope>NUCLEOTIDE SEQUENCE</scope>
    <source>
        <strain evidence="14">XB6</strain>
    </source>
</reference>
<feature type="domain" description="Glutamate/phenylalanine/leucine/valine/L-tryptophan dehydrogenase C-terminal" evidence="13">
    <location>
        <begin position="146"/>
        <end position="353"/>
    </location>
</feature>
<evidence type="ECO:0000256" key="5">
    <source>
        <dbReference type="ARBA" id="ARBA00052302"/>
    </source>
</evidence>
<evidence type="ECO:0000256" key="8">
    <source>
        <dbReference type="ARBA" id="ARBA00066575"/>
    </source>
</evidence>
<dbReference type="SMR" id="A0A068FCF1"/>
<dbReference type="Gene3D" id="3.40.50.720">
    <property type="entry name" value="NAD(P)-binding Rossmann-like Domain"/>
    <property type="match status" value="1"/>
</dbReference>
<sequence>MALEIFEYLEKYDYEQVVFCQDKESGLKAIIAIHDTTLGPALGGTRMWTYDSEEAAIEDALRLAKGMTYKNAAAGLNLGGAKTVIIGDPRKDKSEAMFRALGRYIQGLNGRYITAEDVGTTVDDMDIIHEETDFVTGISPSFGSSGNPSPVTAYGVYRGMKAAAKEAFGTDNLEGKVIAVQGVGNVAYHLCKHLHAEGAKLIVTDINKEAVQRAVEEFGATAVEPNEIYGVECDIYAPCALGATVNDETIPQLKAKVIAGSANNQLKEDRHGDIIHEMGIVYAPDYVINAGGVINVADELYGYNRERALKRVESIYDTIAKVIEISKRDGIATYVAADRLAEERIASLKNTRSTYLRNGRDIISRR</sequence>
<evidence type="ECO:0000256" key="4">
    <source>
        <dbReference type="ARBA" id="ARBA00023027"/>
    </source>
</evidence>
<dbReference type="InterPro" id="IPR036291">
    <property type="entry name" value="NAD(P)-bd_dom_sf"/>
</dbReference>
<dbReference type="PANTHER" id="PTHR42722">
    <property type="entry name" value="LEUCINE DEHYDROGENASE"/>
    <property type="match status" value="1"/>
</dbReference>
<dbReference type="SMART" id="SM00839">
    <property type="entry name" value="ELFV_dehydrog"/>
    <property type="match status" value="1"/>
</dbReference>
<comment type="function">
    <text evidence="6">Catalyzes the reversible deamination of L-leucine to 4-methyl-2-oxopentanoate.</text>
</comment>
<evidence type="ECO:0000256" key="6">
    <source>
        <dbReference type="ARBA" id="ARBA00057971"/>
    </source>
</evidence>
<dbReference type="EC" id="1.4.1.9" evidence="8"/>
<dbReference type="SUPFAM" id="SSF51735">
    <property type="entry name" value="NAD(P)-binding Rossmann-fold domains"/>
    <property type="match status" value="1"/>
</dbReference>
<evidence type="ECO:0000256" key="7">
    <source>
        <dbReference type="ARBA" id="ARBA00060585"/>
    </source>
</evidence>
<evidence type="ECO:0000256" key="2">
    <source>
        <dbReference type="ARBA" id="ARBA00022456"/>
    </source>
</evidence>
<evidence type="ECO:0000256" key="3">
    <source>
        <dbReference type="ARBA" id="ARBA00023002"/>
    </source>
</evidence>
<evidence type="ECO:0000256" key="9">
    <source>
        <dbReference type="ARBA" id="ARBA00068708"/>
    </source>
</evidence>
<accession>A0A068FCF1</accession>
<dbReference type="PIRSF" id="PIRSF000188">
    <property type="entry name" value="Phe_leu_dh"/>
    <property type="match status" value="1"/>
</dbReference>
<dbReference type="FunFam" id="3.40.50.10860:FF:000010">
    <property type="entry name" value="Leucine dehydrogenase"/>
    <property type="match status" value="1"/>
</dbReference>
<dbReference type="InterPro" id="IPR006095">
    <property type="entry name" value="Glu/Leu/Phe/Val/Trp_DH"/>
</dbReference>
<evidence type="ECO:0000256" key="10">
    <source>
        <dbReference type="PIRSR" id="PIRSR000188-1"/>
    </source>
</evidence>
<name>A0A068FCF1_BACCE</name>
<evidence type="ECO:0000256" key="12">
    <source>
        <dbReference type="RuleBase" id="RU004417"/>
    </source>
</evidence>
<keyword evidence="3 12" id="KW-0560">Oxidoreductase</keyword>
<dbReference type="Gene3D" id="3.40.50.10860">
    <property type="entry name" value="Leucine Dehydrogenase, chain A, domain 1"/>
    <property type="match status" value="1"/>
</dbReference>
<keyword evidence="2" id="KW-0101">Branched-chain amino acid catabolism</keyword>